<sequence>MTLSSLLLSLLANTLLVPLVIAAPAAPAAPARPSAAAAAAARPSAAAAPCFPPNVKVTIDKSSFQVPIFKDCNFGSPAATIPSSTAPATAISASADYSKYVDSKGAALSSDSMKQLLAHFGQAVGLDVLLGQTICTVTDTKSGIFTIDSSSGPLNGGAEVKVGSYRCIIDL</sequence>
<dbReference type="GeneID" id="18759812"/>
<reference evidence="2 3" key="1">
    <citation type="journal article" date="2012" name="BMC Genomics">
        <title>Sequencing the genome of Marssonina brunnea reveals fungus-poplar co-evolution.</title>
        <authorList>
            <person name="Zhu S."/>
            <person name="Cao Y.-Z."/>
            <person name="Jiang C."/>
            <person name="Tan B.-Y."/>
            <person name="Wang Z."/>
            <person name="Feng S."/>
            <person name="Zhang L."/>
            <person name="Su X.-H."/>
            <person name="Brejova B."/>
            <person name="Vinar T."/>
            <person name="Xu M."/>
            <person name="Wang M.-X."/>
            <person name="Zhang S.-G."/>
            <person name="Huang M.-R."/>
            <person name="Wu R."/>
            <person name="Zhou Y."/>
        </authorList>
    </citation>
    <scope>NUCLEOTIDE SEQUENCE [LARGE SCALE GENOMIC DNA]</scope>
    <source>
        <strain evidence="2 3">MB_m1</strain>
    </source>
</reference>
<keyword evidence="3" id="KW-1185">Reference proteome</keyword>
<feature type="signal peptide" evidence="1">
    <location>
        <begin position="1"/>
        <end position="22"/>
    </location>
</feature>
<dbReference type="OrthoDB" id="3536625at2759"/>
<name>K1WKA0_MARBU</name>
<keyword evidence="1" id="KW-0732">Signal</keyword>
<feature type="chain" id="PRO_5003852931" evidence="1">
    <location>
        <begin position="23"/>
        <end position="171"/>
    </location>
</feature>
<organism evidence="2 3">
    <name type="scientific">Marssonina brunnea f. sp. multigermtubi (strain MB_m1)</name>
    <name type="common">Marssonina leaf spot fungus</name>
    <dbReference type="NCBI Taxonomy" id="1072389"/>
    <lineage>
        <taxon>Eukaryota</taxon>
        <taxon>Fungi</taxon>
        <taxon>Dikarya</taxon>
        <taxon>Ascomycota</taxon>
        <taxon>Pezizomycotina</taxon>
        <taxon>Leotiomycetes</taxon>
        <taxon>Helotiales</taxon>
        <taxon>Drepanopezizaceae</taxon>
        <taxon>Drepanopeziza</taxon>
    </lineage>
</organism>
<dbReference type="KEGG" id="mbe:MBM_03877"/>
<dbReference type="InParanoid" id="K1WKA0"/>
<evidence type="ECO:0000313" key="2">
    <source>
        <dbReference type="EMBL" id="EKD18105.1"/>
    </source>
</evidence>
<dbReference type="EMBL" id="JH921434">
    <property type="protein sequence ID" value="EKD18105.1"/>
    <property type="molecule type" value="Genomic_DNA"/>
</dbReference>
<proteinExistence type="predicted"/>
<gene>
    <name evidence="2" type="ORF">MBM_03877</name>
</gene>
<accession>K1WKA0</accession>
<evidence type="ECO:0000313" key="3">
    <source>
        <dbReference type="Proteomes" id="UP000006753"/>
    </source>
</evidence>
<dbReference type="HOGENOM" id="CLU_1563181_0_0_1"/>
<dbReference type="Proteomes" id="UP000006753">
    <property type="component" value="Unassembled WGS sequence"/>
</dbReference>
<dbReference type="RefSeq" id="XP_007291766.1">
    <property type="nucleotide sequence ID" value="XM_007291704.1"/>
</dbReference>
<protein>
    <submittedName>
        <fullName evidence="2">Uncharacterized protein</fullName>
    </submittedName>
</protein>
<dbReference type="AlphaFoldDB" id="K1WKA0"/>
<evidence type="ECO:0000256" key="1">
    <source>
        <dbReference type="SAM" id="SignalP"/>
    </source>
</evidence>